<keyword evidence="1" id="KW-0812">Transmembrane</keyword>
<keyword evidence="1" id="KW-0472">Membrane</keyword>
<evidence type="ECO:0000313" key="2">
    <source>
        <dbReference type="EMBL" id="QPO06175.1"/>
    </source>
</evidence>
<evidence type="ECO:0000256" key="1">
    <source>
        <dbReference type="SAM" id="Phobius"/>
    </source>
</evidence>
<dbReference type="AlphaFoldDB" id="A0A7T1K7M0"/>
<dbReference type="RefSeq" id="YP_010128464.1">
    <property type="nucleotide sequence ID" value="NC_056299.1"/>
</dbReference>
<keyword evidence="1" id="KW-1133">Transmembrane helix</keyword>
<proteinExistence type="predicted"/>
<protein>
    <submittedName>
        <fullName evidence="2">ATP synthase F0 subunit 8</fullName>
    </submittedName>
</protein>
<geneLocation type="mitochondrion" evidence="2"/>
<dbReference type="GeneID" id="65335467"/>
<keyword evidence="2" id="KW-0496">Mitochondrion</keyword>
<reference evidence="2" key="1">
    <citation type="submission" date="2020-08" db="EMBL/GenBank/DDBJ databases">
        <authorList>
            <person name="Lei T."/>
        </authorList>
    </citation>
    <scope>NUCLEOTIDE SEQUENCE</scope>
</reference>
<sequence>MPQMSNLIWLGLMLYFVLIYVFLLIFLYFKYFMKFSNSGSLISFLDFKIKF</sequence>
<dbReference type="EMBL" id="MT880225">
    <property type="protein sequence ID" value="QPO06175.1"/>
    <property type="molecule type" value="Genomic_DNA"/>
</dbReference>
<feature type="transmembrane region" description="Helical" evidence="1">
    <location>
        <begin position="6"/>
        <end position="29"/>
    </location>
</feature>
<accession>A0A7T1K7M0</accession>
<organism evidence="2">
    <name type="scientific">Aleyrodes shizuokensis</name>
    <dbReference type="NCBI Taxonomy" id="860392"/>
    <lineage>
        <taxon>Eukaryota</taxon>
        <taxon>Metazoa</taxon>
        <taxon>Ecdysozoa</taxon>
        <taxon>Arthropoda</taxon>
        <taxon>Hexapoda</taxon>
        <taxon>Insecta</taxon>
        <taxon>Pterygota</taxon>
        <taxon>Neoptera</taxon>
        <taxon>Paraneoptera</taxon>
        <taxon>Hemiptera</taxon>
        <taxon>Sternorrhyncha</taxon>
        <taxon>Aleyrodoidea</taxon>
        <taxon>Aleyrodidae</taxon>
        <taxon>Aleyrodinae</taxon>
        <taxon>Aleyrodes</taxon>
    </lineage>
</organism>
<name>A0A7T1K7M0_9HEMI</name>
<gene>
    <name evidence="2" type="primary">atp8</name>
</gene>